<proteinExistence type="predicted"/>
<dbReference type="InterPro" id="IPR049174">
    <property type="entry name" value="Beta-AFase-like"/>
</dbReference>
<dbReference type="EMBL" id="DXDD01000131">
    <property type="protein sequence ID" value="HIY61106.1"/>
    <property type="molecule type" value="Genomic_DNA"/>
</dbReference>
<evidence type="ECO:0000313" key="5">
    <source>
        <dbReference type="Proteomes" id="UP000824007"/>
    </source>
</evidence>
<dbReference type="PANTHER" id="PTHR43465">
    <property type="entry name" value="DUF1680 DOMAIN PROTEIN (AFU_ORTHOLOGUE AFUA_1G08910)"/>
    <property type="match status" value="1"/>
</dbReference>
<organism evidence="4 5">
    <name type="scientific">Candidatus Eisenbergiella pullistercoris</name>
    <dbReference type="NCBI Taxonomy" id="2838555"/>
    <lineage>
        <taxon>Bacteria</taxon>
        <taxon>Bacillati</taxon>
        <taxon>Bacillota</taxon>
        <taxon>Clostridia</taxon>
        <taxon>Lachnospirales</taxon>
        <taxon>Lachnospiraceae</taxon>
        <taxon>Eisenbergiella</taxon>
    </lineage>
</organism>
<sequence length="677" mass="77366">MNQKEYSSPLSLRKVQVTDDFWKNEMELVRKEVIPYQWEALNDRIPDADPSFSMRNFKVAGKLNRKRRKEGDAYRPVKWPLEFQPLPEDMDHLEDRFYGCLFQDSDFSKWIEAVGYSLTQHPDPQLEATADEAIDIVCAAQLENGYLDTYYIINDQDQIFTNLKDNHELYCFGHLTEGAVAYYQATGKDKLLKAAERYADYISSCFGPEEGKKKGYPGHEIAEMALVRLYEQTGEKKYLELSRFFVDQRGTRPYYFDEEQPDRVKKGQEAEERYAYNQAHRPVRQQDEAVGHAVRAVYLYSGMADVARLTGDESLYAACEKLWDNMTGKKMYITGGIGATNLGEAFSFNYDLPNDLAYAETCASIGLVFFARRMLQIKADSRYADVMEKALYNGVLSGMALDGKSFFYVNPLESLPEACHKDERKFHVKPVRQKWFGCACCPPNIARLVSSISTYAYTQSEDTLYFHLYMGSTLECDFGGKKADLRIESAFPWDGRVTVELRLDTAADFTLAFRIPGWCQGWTVNGKNGEAAGTVKDGYLYLSRTWQDGDRLELDFPMTVRVMEADTRVREDIGRAAVTRGPVVYCMEEADNGKDLHLCVLPDEAEFAEEKSDIQGVPVVKLSADGFRQRQTPAEPSGELYHVRKKPEYDASGLVFIPYFTWANRGEGEMQVFVRTR</sequence>
<dbReference type="Pfam" id="PF07944">
    <property type="entry name" value="Beta-AFase-like_GH127_cat"/>
    <property type="match status" value="1"/>
</dbReference>
<feature type="domain" description="Non-reducing end beta-L-arabinofuranosidase-like GH127 catalytic" evidence="1">
    <location>
        <begin position="14"/>
        <end position="453"/>
    </location>
</feature>
<feature type="domain" description="Non-reducing end beta-L-arabinofuranosidase-like GH127 C-terminal" evidence="3">
    <location>
        <begin position="560"/>
        <end position="675"/>
    </location>
</feature>
<evidence type="ECO:0000259" key="3">
    <source>
        <dbReference type="Pfam" id="PF20737"/>
    </source>
</evidence>
<reference evidence="4" key="2">
    <citation type="submission" date="2021-04" db="EMBL/GenBank/DDBJ databases">
        <authorList>
            <person name="Gilroy R."/>
        </authorList>
    </citation>
    <scope>NUCLEOTIDE SEQUENCE</scope>
    <source>
        <strain evidence="4">ChiSxjej3B15-24422</strain>
    </source>
</reference>
<dbReference type="Pfam" id="PF20736">
    <property type="entry name" value="Glyco_hydro127M"/>
    <property type="match status" value="1"/>
</dbReference>
<dbReference type="PANTHER" id="PTHR43465:SF2">
    <property type="entry name" value="DUF1680 DOMAIN PROTEIN (AFU_ORTHOLOGUE AFUA_1G08910)"/>
    <property type="match status" value="1"/>
</dbReference>
<dbReference type="InterPro" id="IPR049046">
    <property type="entry name" value="Beta-AFase-like_GH127_middle"/>
</dbReference>
<dbReference type="GO" id="GO:0016787">
    <property type="term" value="F:hydrolase activity"/>
    <property type="evidence" value="ECO:0007669"/>
    <property type="project" value="UniProtKB-KW"/>
</dbReference>
<dbReference type="GO" id="GO:0005975">
    <property type="term" value="P:carbohydrate metabolic process"/>
    <property type="evidence" value="ECO:0007669"/>
    <property type="project" value="InterPro"/>
</dbReference>
<dbReference type="Pfam" id="PF20737">
    <property type="entry name" value="Glyco_hydro127C"/>
    <property type="match status" value="1"/>
</dbReference>
<feature type="domain" description="Non-reducing end beta-L-arabinofuranosidase-like GH127 middle" evidence="2">
    <location>
        <begin position="463"/>
        <end position="558"/>
    </location>
</feature>
<evidence type="ECO:0000313" key="4">
    <source>
        <dbReference type="EMBL" id="HIY61106.1"/>
    </source>
</evidence>
<dbReference type="InterPro" id="IPR012878">
    <property type="entry name" value="Beta-AFase-like_GH127_cat"/>
</dbReference>
<accession>A0A9D2C836</accession>
<dbReference type="SUPFAM" id="SSF48208">
    <property type="entry name" value="Six-hairpin glycosidases"/>
    <property type="match status" value="1"/>
</dbReference>
<evidence type="ECO:0000259" key="1">
    <source>
        <dbReference type="Pfam" id="PF07944"/>
    </source>
</evidence>
<keyword evidence="4" id="KW-0378">Hydrolase</keyword>
<reference evidence="4" key="1">
    <citation type="journal article" date="2021" name="PeerJ">
        <title>Extensive microbial diversity within the chicken gut microbiome revealed by metagenomics and culture.</title>
        <authorList>
            <person name="Gilroy R."/>
            <person name="Ravi A."/>
            <person name="Getino M."/>
            <person name="Pursley I."/>
            <person name="Horton D.L."/>
            <person name="Alikhan N.F."/>
            <person name="Baker D."/>
            <person name="Gharbi K."/>
            <person name="Hall N."/>
            <person name="Watson M."/>
            <person name="Adriaenssens E.M."/>
            <person name="Foster-Nyarko E."/>
            <person name="Jarju S."/>
            <person name="Secka A."/>
            <person name="Antonio M."/>
            <person name="Oren A."/>
            <person name="Chaudhuri R.R."/>
            <person name="La Ragione R."/>
            <person name="Hildebrand F."/>
            <person name="Pallen M.J."/>
        </authorList>
    </citation>
    <scope>NUCLEOTIDE SEQUENCE</scope>
    <source>
        <strain evidence="4">ChiSxjej3B15-24422</strain>
    </source>
</reference>
<dbReference type="Proteomes" id="UP000824007">
    <property type="component" value="Unassembled WGS sequence"/>
</dbReference>
<protein>
    <submittedName>
        <fullName evidence="4">Glycoside hydrolase family 127 protein</fullName>
    </submittedName>
</protein>
<gene>
    <name evidence="4" type="ORF">H9831_10590</name>
</gene>
<dbReference type="AlphaFoldDB" id="A0A9D2C836"/>
<dbReference type="InterPro" id="IPR049049">
    <property type="entry name" value="Beta-AFase-like_GH127_C"/>
</dbReference>
<dbReference type="InterPro" id="IPR008928">
    <property type="entry name" value="6-hairpin_glycosidase_sf"/>
</dbReference>
<evidence type="ECO:0000259" key="2">
    <source>
        <dbReference type="Pfam" id="PF20736"/>
    </source>
</evidence>
<name>A0A9D2C836_9FIRM</name>
<comment type="caution">
    <text evidence="4">The sequence shown here is derived from an EMBL/GenBank/DDBJ whole genome shotgun (WGS) entry which is preliminary data.</text>
</comment>